<feature type="region of interest" description="Disordered" evidence="5">
    <location>
        <begin position="433"/>
        <end position="455"/>
    </location>
</feature>
<feature type="region of interest" description="Disordered" evidence="5">
    <location>
        <begin position="109"/>
        <end position="294"/>
    </location>
</feature>
<dbReference type="GO" id="GO:0005783">
    <property type="term" value="C:endoplasmic reticulum"/>
    <property type="evidence" value="ECO:0007669"/>
    <property type="project" value="TreeGrafter"/>
</dbReference>
<feature type="compositionally biased region" description="Low complexity" evidence="5">
    <location>
        <begin position="256"/>
        <end position="267"/>
    </location>
</feature>
<protein>
    <submittedName>
        <fullName evidence="7">TMF1 factor</fullName>
    </submittedName>
</protein>
<dbReference type="EMBL" id="VZRP01005707">
    <property type="protein sequence ID" value="NWV61900.1"/>
    <property type="molecule type" value="Genomic_DNA"/>
</dbReference>
<dbReference type="Pfam" id="PF12329">
    <property type="entry name" value="TMF_DNA_bd"/>
    <property type="match status" value="1"/>
</dbReference>
<feature type="compositionally biased region" description="Polar residues" evidence="5">
    <location>
        <begin position="408"/>
        <end position="417"/>
    </location>
</feature>
<feature type="compositionally biased region" description="Basic and acidic residues" evidence="5">
    <location>
        <begin position="164"/>
        <end position="177"/>
    </location>
</feature>
<organism evidence="7 8">
    <name type="scientific">Malurus elegans</name>
    <name type="common">Red-winged fairywren</name>
    <dbReference type="NCBI Taxonomy" id="720584"/>
    <lineage>
        <taxon>Eukaryota</taxon>
        <taxon>Metazoa</taxon>
        <taxon>Chordata</taxon>
        <taxon>Craniata</taxon>
        <taxon>Vertebrata</taxon>
        <taxon>Euteleostomi</taxon>
        <taxon>Archelosauria</taxon>
        <taxon>Archosauria</taxon>
        <taxon>Dinosauria</taxon>
        <taxon>Saurischia</taxon>
        <taxon>Theropoda</taxon>
        <taxon>Coelurosauria</taxon>
        <taxon>Aves</taxon>
        <taxon>Neognathae</taxon>
        <taxon>Neoaves</taxon>
        <taxon>Telluraves</taxon>
        <taxon>Australaves</taxon>
        <taxon>Passeriformes</taxon>
        <taxon>Meliphagoidea</taxon>
        <taxon>Maluridae</taxon>
        <taxon>Malurus</taxon>
    </lineage>
</organism>
<feature type="domain" description="TATA element modulatory factor 1 TATA binding" evidence="6">
    <location>
        <begin position="990"/>
        <end position="1099"/>
    </location>
</feature>
<evidence type="ECO:0000259" key="6">
    <source>
        <dbReference type="Pfam" id="PF12325"/>
    </source>
</evidence>
<dbReference type="PANTHER" id="PTHR46515:SF1">
    <property type="entry name" value="TATA ELEMENT MODULATORY FACTOR"/>
    <property type="match status" value="1"/>
</dbReference>
<evidence type="ECO:0000256" key="4">
    <source>
        <dbReference type="SAM" id="Coils"/>
    </source>
</evidence>
<keyword evidence="2" id="KW-0333">Golgi apparatus</keyword>
<evidence type="ECO:0000256" key="5">
    <source>
        <dbReference type="SAM" id="MobiDB-lite"/>
    </source>
</evidence>
<evidence type="ECO:0000256" key="2">
    <source>
        <dbReference type="ARBA" id="ARBA00023034"/>
    </source>
</evidence>
<dbReference type="AlphaFoldDB" id="A0A7K6GEZ5"/>
<feature type="region of interest" description="Disordered" evidence="5">
    <location>
        <begin position="54"/>
        <end position="84"/>
    </location>
</feature>
<feature type="non-terminal residue" evidence="7">
    <location>
        <position position="1"/>
    </location>
</feature>
<name>A0A7K6GEZ5_9PASS</name>
<feature type="compositionally biased region" description="Basic and acidic residues" evidence="5">
    <location>
        <begin position="378"/>
        <end position="389"/>
    </location>
</feature>
<dbReference type="InterPro" id="IPR022091">
    <property type="entry name" value="TMF_TATA-bd"/>
</dbReference>
<feature type="compositionally biased region" description="Polar residues" evidence="5">
    <location>
        <begin position="54"/>
        <end position="81"/>
    </location>
</feature>
<feature type="coiled-coil region" evidence="4">
    <location>
        <begin position="819"/>
        <end position="912"/>
    </location>
</feature>
<feature type="compositionally biased region" description="Polar residues" evidence="5">
    <location>
        <begin position="343"/>
        <end position="352"/>
    </location>
</feature>
<feature type="coiled-coil region" evidence="4">
    <location>
        <begin position="998"/>
        <end position="1102"/>
    </location>
</feature>
<reference evidence="7 8" key="1">
    <citation type="submission" date="2019-09" db="EMBL/GenBank/DDBJ databases">
        <title>Bird 10,000 Genomes (B10K) Project - Family phase.</title>
        <authorList>
            <person name="Zhang G."/>
        </authorList>
    </citation>
    <scope>NUCLEOTIDE SEQUENCE [LARGE SCALE GENOMIC DNA]</scope>
    <source>
        <strain evidence="7">B10K-DU-029-44</strain>
        <tissue evidence="7">Heart</tissue>
    </source>
</reference>
<dbReference type="Proteomes" id="UP000564407">
    <property type="component" value="Unassembled WGS sequence"/>
</dbReference>
<dbReference type="Pfam" id="PF12325">
    <property type="entry name" value="TMF_TATA_bd"/>
    <property type="match status" value="1"/>
</dbReference>
<gene>
    <name evidence="7" type="primary">Tmf1</name>
    <name evidence="7" type="ORF">MALELE_R12407</name>
</gene>
<sequence>PRMSWFNASQLSSFAKQALSQAQKSIDRVLDIQAEETPWPDAVIPDYGDGTNSLISGGWDTSSWGLGSNTEPQNQPISPTAITKPVRRTVVDESENFFSAFLSPTDVQSIQKNPVVSKPPAKSQRPKEEVKSTLKESQDSSQLDGLVTTEAEVKDSPVAVLDLKSLDTPKEKLEENAVLKSDVQDEASTTEVTDKKVSSLNLEEPENSPTEKSSVEGDGAAPEGTSQPLAGTKDLGLEGKERKTEDRQSNTPSPPISTFSSGTSTTSDIEVLDHESVISESSVSSRQEAADSKSSLHLMQTSFQLLSTSACADYNRLDDFQKMTESCGSSDAFERIDSFSVQSLDSRSVSEINSDDELSGRASASASVAVSPSVPKTETVDALKNKSESLNDAPVLHTEEAEMEESGRSATPVNSEQPDVVLVAAVQTVEEQVVKEEAEPQQEAGEQLVEEDTEKQELKKMIDSLTEKLEKRETQLLSTSKEKARLEEAYDNLKDEMFRMKEESSSLSSLKEEFAQRIADAEKKLQVACKERDAAKKEVKTVKEELATRLNTNETAELLKEKEEQIKGLMEEGEKLSKQQLHNSNIIKKLRAKEKERENTNTKQSKKIKELEEELQHLKQVLDGKEDLEKQHRDNIKQLNSVVERQEKDLAKLQAEVEHLEERNRSVQAALDSAYKELADLHKANATKDSEAQEAALSREMKAKEELGLALEKAQDEARQQQEALAIQVADLRLALQRAEQQAARKEDYLRQEIGELQQRLQEAESRNQELSQSVTSATRPLLRQIENLQATLGAQTSAWEKLEKNLSDRLGESQTLLAAAAERERAATEELLANKIQMSSSESQNSLLRQENTRLQAQLEVERNKLKKMESENSRYEVELEGIKEEYAKTLEDAKKEKTLLTTQLEMEKMKVEQERKKAILVQEAAKEKDRKSFTVETVSSTPSMSRSSSISGVDMAGLQTSFVSQDDPHDHSFGPIATSGSNLYDAIRMGSGSSIIENLQSQLKLREGEISHLQLEIGSLEKTRSIMAEELVKLTNQNDELEEKVKEIPKLRTQLKDLDQRYNTILQMYGEKAEEAEELRLDLEDVKNMYKTQIDELLKQRQN</sequence>
<accession>A0A7K6GEZ5</accession>
<dbReference type="InterPro" id="IPR022092">
    <property type="entry name" value="TMF_DNA-bd"/>
</dbReference>
<feature type="region of interest" description="Disordered" evidence="5">
    <location>
        <begin position="343"/>
        <end position="417"/>
    </location>
</feature>
<evidence type="ECO:0000256" key="1">
    <source>
        <dbReference type="ARBA" id="ARBA00004555"/>
    </source>
</evidence>
<feature type="compositionally biased region" description="Basic and acidic residues" evidence="5">
    <location>
        <begin position="125"/>
        <end position="138"/>
    </location>
</feature>
<keyword evidence="8" id="KW-1185">Reference proteome</keyword>
<evidence type="ECO:0000313" key="7">
    <source>
        <dbReference type="EMBL" id="NWV61900.1"/>
    </source>
</evidence>
<dbReference type="GO" id="GO:0005794">
    <property type="term" value="C:Golgi apparatus"/>
    <property type="evidence" value="ECO:0007669"/>
    <property type="project" value="UniProtKB-SubCell"/>
</dbReference>
<keyword evidence="3 4" id="KW-0175">Coiled coil</keyword>
<comment type="caution">
    <text evidence="7">The sequence shown here is derived from an EMBL/GenBank/DDBJ whole genome shotgun (WGS) entry which is preliminary data.</text>
</comment>
<dbReference type="PANTHER" id="PTHR46515">
    <property type="entry name" value="TATA ELEMENT MODULATORY FACTOR TMF1"/>
    <property type="match status" value="1"/>
</dbReference>
<dbReference type="InterPro" id="IPR052602">
    <property type="entry name" value="Growth_transcription_reg"/>
</dbReference>
<comment type="subcellular location">
    <subcellularLocation>
        <location evidence="1">Golgi apparatus</location>
    </subcellularLocation>
</comment>
<evidence type="ECO:0000256" key="3">
    <source>
        <dbReference type="ARBA" id="ARBA00023054"/>
    </source>
</evidence>
<feature type="compositionally biased region" description="Low complexity" evidence="5">
    <location>
        <begin position="362"/>
        <end position="375"/>
    </location>
</feature>
<feature type="non-terminal residue" evidence="7">
    <location>
        <position position="1105"/>
    </location>
</feature>
<feature type="compositionally biased region" description="Basic and acidic residues" evidence="5">
    <location>
        <begin position="235"/>
        <end position="248"/>
    </location>
</feature>
<proteinExistence type="predicted"/>
<evidence type="ECO:0000313" key="8">
    <source>
        <dbReference type="Proteomes" id="UP000564407"/>
    </source>
</evidence>